<dbReference type="RefSeq" id="WP_121988191.1">
    <property type="nucleotide sequence ID" value="NZ_OUNR01000001.1"/>
</dbReference>
<dbReference type="InterPro" id="IPR007354">
    <property type="entry name" value="CruF-like"/>
</dbReference>
<dbReference type="PANTHER" id="PTHR39419">
    <property type="entry name" value="SLL0814 PROTEIN"/>
    <property type="match status" value="1"/>
</dbReference>
<dbReference type="AlphaFoldDB" id="A0A330L1T8"/>
<keyword evidence="3" id="KW-1185">Reference proteome</keyword>
<feature type="transmembrane region" description="Helical" evidence="1">
    <location>
        <begin position="172"/>
        <end position="194"/>
    </location>
</feature>
<sequence>MEYITLFFKTILFRPYVFVFLAAFLFTAIQLIGWPRTWRFWLISWATAFVCEYSSTRNGIPFGWYHYNGSTIGQELYFSNIPFMDSISFSFLLYAAYCVALCLLLPIDRTETSPLPLRSLRFDLTARTNWRLWLLTAGLFAFIDMVIDPVALRGDRWFLGKIYYYPDPGWHFGIPFANYVGWAVVGLISLAIYFPLDRRLPVLQARPSDDTTLKILLGVGLYYGVLLFNLAMTFWIGESFMALSGLLMHVPVLVLLASRVYVATQRPLAL</sequence>
<evidence type="ECO:0000256" key="1">
    <source>
        <dbReference type="SAM" id="Phobius"/>
    </source>
</evidence>
<evidence type="ECO:0000313" key="2">
    <source>
        <dbReference type="EMBL" id="SPP63700.1"/>
    </source>
</evidence>
<gene>
    <name evidence="2" type="ORF">NITLEN_10786</name>
</gene>
<dbReference type="Pfam" id="PF04240">
    <property type="entry name" value="Caroten_synth"/>
    <property type="match status" value="1"/>
</dbReference>
<dbReference type="EMBL" id="OUNR01000001">
    <property type="protein sequence ID" value="SPP63700.1"/>
    <property type="molecule type" value="Genomic_DNA"/>
</dbReference>
<keyword evidence="1" id="KW-1133">Transmembrane helix</keyword>
<feature type="transmembrane region" description="Helical" evidence="1">
    <location>
        <begin position="87"/>
        <end position="107"/>
    </location>
</feature>
<feature type="transmembrane region" description="Helical" evidence="1">
    <location>
        <begin position="242"/>
        <end position="262"/>
    </location>
</feature>
<proteinExistence type="predicted"/>
<keyword evidence="1" id="KW-0472">Membrane</keyword>
<protein>
    <recommendedName>
        <fullName evidence="4">Carotenoid biosynthesis protein</fullName>
    </recommendedName>
</protein>
<dbReference type="Proteomes" id="UP000248168">
    <property type="component" value="Unassembled WGS sequence"/>
</dbReference>
<reference evidence="3" key="1">
    <citation type="submission" date="2018-04" db="EMBL/GenBank/DDBJ databases">
        <authorList>
            <person name="Lucker S."/>
            <person name="Sakoula D."/>
        </authorList>
    </citation>
    <scope>NUCLEOTIDE SEQUENCE [LARGE SCALE GENOMIC DNA]</scope>
</reference>
<evidence type="ECO:0008006" key="4">
    <source>
        <dbReference type="Google" id="ProtNLM"/>
    </source>
</evidence>
<evidence type="ECO:0000313" key="3">
    <source>
        <dbReference type="Proteomes" id="UP000248168"/>
    </source>
</evidence>
<accession>A0A330L1T8</accession>
<feature type="transmembrane region" description="Helical" evidence="1">
    <location>
        <begin position="12"/>
        <end position="32"/>
    </location>
</feature>
<dbReference type="InParanoid" id="A0A330L1T8"/>
<name>A0A330L1T8_9BACT</name>
<dbReference type="OrthoDB" id="9811293at2"/>
<feature type="transmembrane region" description="Helical" evidence="1">
    <location>
        <begin position="215"/>
        <end position="236"/>
    </location>
</feature>
<feature type="transmembrane region" description="Helical" evidence="1">
    <location>
        <begin position="128"/>
        <end position="152"/>
    </location>
</feature>
<keyword evidence="1" id="KW-0812">Transmembrane</keyword>
<dbReference type="PANTHER" id="PTHR39419:SF1">
    <property type="entry name" value="SLL0814 PROTEIN"/>
    <property type="match status" value="1"/>
</dbReference>
<organism evidence="2 3">
    <name type="scientific">Nitrospira lenta</name>
    <dbReference type="NCBI Taxonomy" id="1436998"/>
    <lineage>
        <taxon>Bacteria</taxon>
        <taxon>Pseudomonadati</taxon>
        <taxon>Nitrospirota</taxon>
        <taxon>Nitrospiria</taxon>
        <taxon>Nitrospirales</taxon>
        <taxon>Nitrospiraceae</taxon>
        <taxon>Nitrospira</taxon>
    </lineage>
</organism>